<keyword evidence="2" id="KW-1185">Reference proteome</keyword>
<name>L0HGG8_METFS</name>
<dbReference type="HOGENOM" id="CLU_086296_0_0_2"/>
<protein>
    <recommendedName>
        <fullName evidence="3">DUF169 domain-containing protein</fullName>
    </recommendedName>
</protein>
<dbReference type="Proteomes" id="UP000010824">
    <property type="component" value="Chromosome"/>
</dbReference>
<evidence type="ECO:0008006" key="3">
    <source>
        <dbReference type="Google" id="ProtNLM"/>
    </source>
</evidence>
<dbReference type="EMBL" id="CP003167">
    <property type="protein sequence ID" value="AGB02886.1"/>
    <property type="molecule type" value="Genomic_DNA"/>
</dbReference>
<dbReference type="GeneID" id="14308254"/>
<gene>
    <name evidence="1" type="ordered locus">Metfor_1865</name>
</gene>
<organism evidence="1 2">
    <name type="scientific">Methanoregula formicica (strain DSM 22288 / NBRC 105244 / SMSP)</name>
    <dbReference type="NCBI Taxonomy" id="593750"/>
    <lineage>
        <taxon>Archaea</taxon>
        <taxon>Methanobacteriati</taxon>
        <taxon>Methanobacteriota</taxon>
        <taxon>Stenosarchaea group</taxon>
        <taxon>Methanomicrobia</taxon>
        <taxon>Methanomicrobiales</taxon>
        <taxon>Methanoregulaceae</taxon>
        <taxon>Methanoregula</taxon>
    </lineage>
</organism>
<dbReference type="Pfam" id="PF02596">
    <property type="entry name" value="DUF169"/>
    <property type="match status" value="1"/>
</dbReference>
<dbReference type="InParanoid" id="L0HGG8"/>
<dbReference type="STRING" id="593750.Metfor_1865"/>
<proteinExistence type="predicted"/>
<evidence type="ECO:0000313" key="1">
    <source>
        <dbReference type="EMBL" id="AGB02886.1"/>
    </source>
</evidence>
<reference evidence="1 2" key="2">
    <citation type="journal article" date="2014" name="Genome Announc.">
        <title>Complete Genome Sequence of Methanoregula formicica SMSPT, a Mesophilic Hydrogenotrophic Methanogen Isolated from a Methanogenic Upflow Anaerobic Sludge Blanket Reactor.</title>
        <authorList>
            <person name="Yamamoto K."/>
            <person name="Tamaki H."/>
            <person name="Cadillo-Quiroz H."/>
            <person name="Imachi H."/>
            <person name="Kyrpides N."/>
            <person name="Woyke T."/>
            <person name="Goodwin L."/>
            <person name="Zinder S.H."/>
            <person name="Kamagata Y."/>
            <person name="Liu W.T."/>
        </authorList>
    </citation>
    <scope>NUCLEOTIDE SEQUENCE [LARGE SCALE GENOMIC DNA]</scope>
    <source>
        <strain evidence="2">DSM 22288 / NBRC 105244 / SMSP</strain>
    </source>
</reference>
<dbReference type="RefSeq" id="WP_015285849.1">
    <property type="nucleotide sequence ID" value="NC_019943.1"/>
</dbReference>
<dbReference type="OrthoDB" id="116327at2157"/>
<dbReference type="eggNOG" id="arCOG02290">
    <property type="taxonomic scope" value="Archaea"/>
</dbReference>
<dbReference type="AlphaFoldDB" id="L0HGG8"/>
<sequence precursor="true">MLHPSQIARAAGINTHPVAIVWTDKKPEKALEFRPGTWGCVMWFFAKVATDGKTAVFSRDTTTCAGGCMGLGFGRPFDKHASRSEEGFCSFLSNGIEGARDKKAYQEIIDRSFDGHHKKMLTEGERFLKNPSVVKKWLKNLPEYDAKDRYVVMKPVTQADPNEEIKSIVFVANADRIAALSTLANFVTGNVRNGIIVAAGAAGCQAMGVCTYAEGDSETPRAVVGLTDLSARKAVRPTLGKDVLTFSVPFALYQEMEENVKDSCLELDLWKELRDT</sequence>
<dbReference type="KEGG" id="mfo:Metfor_1865"/>
<dbReference type="InterPro" id="IPR003748">
    <property type="entry name" value="DUF169"/>
</dbReference>
<reference evidence="2" key="1">
    <citation type="submission" date="2011-12" db="EMBL/GenBank/DDBJ databases">
        <title>Complete sequence of Methanoregula formicicum SMSP.</title>
        <authorList>
            <person name="Lucas S."/>
            <person name="Han J."/>
            <person name="Lapidus A."/>
            <person name="Cheng J.-F."/>
            <person name="Goodwin L."/>
            <person name="Pitluck S."/>
            <person name="Peters L."/>
            <person name="Ovchinnikova G."/>
            <person name="Teshima H."/>
            <person name="Detter J.C."/>
            <person name="Han C."/>
            <person name="Tapia R."/>
            <person name="Land M."/>
            <person name="Hauser L."/>
            <person name="Kyrpides N."/>
            <person name="Ivanova N."/>
            <person name="Pagani I."/>
            <person name="Imachi H."/>
            <person name="Tamaki H."/>
            <person name="Sekiguchi Y."/>
            <person name="Kamagata Y."/>
            <person name="Cadillo-Quiroz H."/>
            <person name="Zinder S."/>
            <person name="Liu W.-T."/>
            <person name="Woyke T."/>
        </authorList>
    </citation>
    <scope>NUCLEOTIDE SEQUENCE [LARGE SCALE GENOMIC DNA]</scope>
    <source>
        <strain evidence="2">DSM 22288 / NBRC 105244 / SMSP</strain>
    </source>
</reference>
<accession>L0HGG8</accession>
<evidence type="ECO:0000313" key="2">
    <source>
        <dbReference type="Proteomes" id="UP000010824"/>
    </source>
</evidence>